<gene>
    <name evidence="3" type="ORF">RGI145_02575</name>
</gene>
<evidence type="ECO:0000256" key="1">
    <source>
        <dbReference type="SAM" id="MobiDB-lite"/>
    </source>
</evidence>
<dbReference type="EMBL" id="CP015583">
    <property type="protein sequence ID" value="APT56160.1"/>
    <property type="molecule type" value="Genomic_DNA"/>
</dbReference>
<feature type="transmembrane region" description="Helical" evidence="2">
    <location>
        <begin position="25"/>
        <end position="47"/>
    </location>
</feature>
<keyword evidence="2" id="KW-0472">Membrane</keyword>
<dbReference type="RefSeq" id="WP_075797114.1">
    <property type="nucleotide sequence ID" value="NZ_CP015583.1"/>
</dbReference>
<keyword evidence="2" id="KW-1133">Transmembrane helix</keyword>
<protein>
    <submittedName>
        <fullName evidence="3">Uncharacterized protein</fullName>
    </submittedName>
</protein>
<evidence type="ECO:0000313" key="4">
    <source>
        <dbReference type="Proteomes" id="UP000185494"/>
    </source>
</evidence>
<feature type="region of interest" description="Disordered" evidence="1">
    <location>
        <begin position="95"/>
        <end position="122"/>
    </location>
</feature>
<name>A0A1L7ABR7_9PROT</name>
<proteinExistence type="predicted"/>
<keyword evidence="2" id="KW-0812">Transmembrane</keyword>
<evidence type="ECO:0000313" key="3">
    <source>
        <dbReference type="EMBL" id="APT56160.1"/>
    </source>
</evidence>
<accession>A0A1L7ABR7</accession>
<organism evidence="3 4">
    <name type="scientific">Roseomonas gilardii</name>
    <dbReference type="NCBI Taxonomy" id="257708"/>
    <lineage>
        <taxon>Bacteria</taxon>
        <taxon>Pseudomonadati</taxon>
        <taxon>Pseudomonadota</taxon>
        <taxon>Alphaproteobacteria</taxon>
        <taxon>Acetobacterales</taxon>
        <taxon>Roseomonadaceae</taxon>
        <taxon>Roseomonas</taxon>
    </lineage>
</organism>
<reference evidence="3 4" key="1">
    <citation type="submission" date="2016-05" db="EMBL/GenBank/DDBJ databases">
        <title>Complete Genome and Methylome Analysis of Psychrotrophic Bacterial Isolates from Antarctic Lake Untersee.</title>
        <authorList>
            <person name="Fomenkov A."/>
            <person name="Akimov V.N."/>
            <person name="Vasilyeva L.V."/>
            <person name="Andersen D."/>
            <person name="Vincze T."/>
            <person name="Roberts R.J."/>
        </authorList>
    </citation>
    <scope>NUCLEOTIDE SEQUENCE [LARGE SCALE GENOMIC DNA]</scope>
    <source>
        <strain evidence="3 4">U14-5</strain>
    </source>
</reference>
<evidence type="ECO:0000256" key="2">
    <source>
        <dbReference type="SAM" id="Phobius"/>
    </source>
</evidence>
<dbReference type="Proteomes" id="UP000185494">
    <property type="component" value="Chromosome 1"/>
</dbReference>
<sequence length="144" mass="14056">MADTRNLPADAPGAKGPGNASAVPFALAITLSMAVVGFLCGYGTGAVSGDPSWIAAEAGPDHRMRGAVAALLSLLALSGAFGTGWVWGRMTGRRGVAEDGGEVPAEDEANAPGLSGPAAPWGRAGSGVPAVALGGSGLSLPPRH</sequence>
<dbReference type="KEGG" id="rgi:RGI145_02575"/>
<dbReference type="AlphaFoldDB" id="A0A1L7ABR7"/>
<feature type="transmembrane region" description="Helical" evidence="2">
    <location>
        <begin position="67"/>
        <end position="87"/>
    </location>
</feature>
<feature type="compositionally biased region" description="Acidic residues" evidence="1">
    <location>
        <begin position="99"/>
        <end position="109"/>
    </location>
</feature>